<name>A0A1I0BH34_9GAMM</name>
<keyword evidence="4" id="KW-1185">Reference proteome</keyword>
<dbReference type="InterPro" id="IPR000182">
    <property type="entry name" value="GNAT_dom"/>
</dbReference>
<evidence type="ECO:0000313" key="3">
    <source>
        <dbReference type="EMBL" id="SET06224.1"/>
    </source>
</evidence>
<accession>A0A1I0BH34</accession>
<dbReference type="STRING" id="1123402.SAMN02583745_01254"/>
<feature type="domain" description="N-acetyltransferase" evidence="2">
    <location>
        <begin position="5"/>
        <end position="157"/>
    </location>
</feature>
<evidence type="ECO:0000313" key="4">
    <source>
        <dbReference type="Proteomes" id="UP000242642"/>
    </source>
</evidence>
<protein>
    <submittedName>
        <fullName evidence="3">Ribosomal protein S18 acetylase RimI</fullName>
    </submittedName>
</protein>
<sequence>MKNTISIRAMKYEDLKNVALIIDDNGLFPSDYLGDMTTKYFDGSSEERWFVAELEDNQVIGVAYVAPEIMTDKTWNLLLIAIFKSYQNLKLGQSIIKAVEEELEAYKARILLIETSGLENYAAARKCYLNSNYQHIATLPDYYEDGDDKLVFMKKLSI</sequence>
<evidence type="ECO:0000256" key="1">
    <source>
        <dbReference type="SAM" id="Coils"/>
    </source>
</evidence>
<proteinExistence type="predicted"/>
<keyword evidence="3" id="KW-0689">Ribosomal protein</keyword>
<dbReference type="InterPro" id="IPR016181">
    <property type="entry name" value="Acyl_CoA_acyltransferase"/>
</dbReference>
<organism evidence="3 4">
    <name type="scientific">Thorsellia anophelis DSM 18579</name>
    <dbReference type="NCBI Taxonomy" id="1123402"/>
    <lineage>
        <taxon>Bacteria</taxon>
        <taxon>Pseudomonadati</taxon>
        <taxon>Pseudomonadota</taxon>
        <taxon>Gammaproteobacteria</taxon>
        <taxon>Enterobacterales</taxon>
        <taxon>Thorselliaceae</taxon>
        <taxon>Thorsellia</taxon>
    </lineage>
</organism>
<gene>
    <name evidence="3" type="ORF">SAMN02583745_01254</name>
</gene>
<keyword evidence="3" id="KW-0687">Ribonucleoprotein</keyword>
<dbReference type="PROSITE" id="PS51186">
    <property type="entry name" value="GNAT"/>
    <property type="match status" value="1"/>
</dbReference>
<feature type="coiled-coil region" evidence="1">
    <location>
        <begin position="89"/>
        <end position="116"/>
    </location>
</feature>
<dbReference type="RefSeq" id="WP_093318695.1">
    <property type="nucleotide sequence ID" value="NZ_FOHV01000008.1"/>
</dbReference>
<dbReference type="OrthoDB" id="9803233at2"/>
<keyword evidence="1" id="KW-0175">Coiled coil</keyword>
<dbReference type="GO" id="GO:0005840">
    <property type="term" value="C:ribosome"/>
    <property type="evidence" value="ECO:0007669"/>
    <property type="project" value="UniProtKB-KW"/>
</dbReference>
<dbReference type="GO" id="GO:0016747">
    <property type="term" value="F:acyltransferase activity, transferring groups other than amino-acyl groups"/>
    <property type="evidence" value="ECO:0007669"/>
    <property type="project" value="InterPro"/>
</dbReference>
<dbReference type="CDD" id="cd04301">
    <property type="entry name" value="NAT_SF"/>
    <property type="match status" value="1"/>
</dbReference>
<dbReference type="AlphaFoldDB" id="A0A1I0BH34"/>
<dbReference type="Pfam" id="PF13508">
    <property type="entry name" value="Acetyltransf_7"/>
    <property type="match status" value="1"/>
</dbReference>
<reference evidence="4" key="1">
    <citation type="submission" date="2016-10" db="EMBL/GenBank/DDBJ databases">
        <authorList>
            <person name="Varghese N."/>
            <person name="Submissions S."/>
        </authorList>
    </citation>
    <scope>NUCLEOTIDE SEQUENCE [LARGE SCALE GENOMIC DNA]</scope>
    <source>
        <strain evidence="4">DSM 18579</strain>
    </source>
</reference>
<dbReference type="Proteomes" id="UP000242642">
    <property type="component" value="Unassembled WGS sequence"/>
</dbReference>
<dbReference type="EMBL" id="FOHV01000008">
    <property type="protein sequence ID" value="SET06224.1"/>
    <property type="molecule type" value="Genomic_DNA"/>
</dbReference>
<evidence type="ECO:0000259" key="2">
    <source>
        <dbReference type="PROSITE" id="PS51186"/>
    </source>
</evidence>
<dbReference type="Gene3D" id="3.40.630.30">
    <property type="match status" value="1"/>
</dbReference>
<dbReference type="SUPFAM" id="SSF55729">
    <property type="entry name" value="Acyl-CoA N-acyltransferases (Nat)"/>
    <property type="match status" value="1"/>
</dbReference>